<comment type="caution">
    <text evidence="8">The sequence shown here is derived from an EMBL/GenBank/DDBJ whole genome shotgun (WGS) entry which is preliminary data.</text>
</comment>
<name>A0ABQ7QW74_PLUXY</name>
<gene>
    <name evidence="8" type="ORF">JYU34_005234</name>
</gene>
<proteinExistence type="inferred from homology"/>
<dbReference type="EMBL" id="JAHIBW010000007">
    <property type="protein sequence ID" value="KAG7309293.1"/>
    <property type="molecule type" value="Genomic_DNA"/>
</dbReference>
<dbReference type="SMART" id="SM00020">
    <property type="entry name" value="Tryp_SPc"/>
    <property type="match status" value="1"/>
</dbReference>
<evidence type="ECO:0000256" key="5">
    <source>
        <dbReference type="ARBA" id="ARBA00023157"/>
    </source>
</evidence>
<sequence>MLFNVCYISLMFYLITSSNGLKPRIFGGDELQSQKHLVLLNIYTEQNELIKCSGSIIKPSYIISSAHCFENPTRYVDVKHMTEGEVVNIAKVEGKNIKTHENYLKEDENSTDLAILRTTKRIQFNKAVRPIKLYKDVFKVDQSQTAFIAGFGEHDEGEAGKIMTGGKVVVYRCPETTETAICSKDGVVAADGDSGGSLVSRNRLLGVTSAIAGCLEGVPCVTIYASIPANMKWILRNIRDRLN</sequence>
<keyword evidence="6" id="KW-0732">Signal</keyword>
<evidence type="ECO:0000256" key="4">
    <source>
        <dbReference type="ARBA" id="ARBA00022825"/>
    </source>
</evidence>
<dbReference type="Pfam" id="PF00089">
    <property type="entry name" value="Trypsin"/>
    <property type="match status" value="1"/>
</dbReference>
<evidence type="ECO:0000256" key="6">
    <source>
        <dbReference type="SAM" id="SignalP"/>
    </source>
</evidence>
<dbReference type="SUPFAM" id="SSF50494">
    <property type="entry name" value="Trypsin-like serine proteases"/>
    <property type="match status" value="1"/>
</dbReference>
<evidence type="ECO:0000256" key="2">
    <source>
        <dbReference type="ARBA" id="ARBA00022670"/>
    </source>
</evidence>
<evidence type="ECO:0000256" key="3">
    <source>
        <dbReference type="ARBA" id="ARBA00022801"/>
    </source>
</evidence>
<organism evidence="8 9">
    <name type="scientific">Plutella xylostella</name>
    <name type="common">Diamondback moth</name>
    <name type="synonym">Plutella maculipennis</name>
    <dbReference type="NCBI Taxonomy" id="51655"/>
    <lineage>
        <taxon>Eukaryota</taxon>
        <taxon>Metazoa</taxon>
        <taxon>Ecdysozoa</taxon>
        <taxon>Arthropoda</taxon>
        <taxon>Hexapoda</taxon>
        <taxon>Insecta</taxon>
        <taxon>Pterygota</taxon>
        <taxon>Neoptera</taxon>
        <taxon>Endopterygota</taxon>
        <taxon>Lepidoptera</taxon>
        <taxon>Glossata</taxon>
        <taxon>Ditrysia</taxon>
        <taxon>Yponomeutoidea</taxon>
        <taxon>Plutellidae</taxon>
        <taxon>Plutella</taxon>
    </lineage>
</organism>
<dbReference type="PRINTS" id="PR00722">
    <property type="entry name" value="CHYMOTRYPSIN"/>
</dbReference>
<accession>A0ABQ7QW74</accession>
<dbReference type="PANTHER" id="PTHR24276:SF98">
    <property type="entry name" value="FI18310P1-RELATED"/>
    <property type="match status" value="1"/>
</dbReference>
<dbReference type="InterPro" id="IPR001254">
    <property type="entry name" value="Trypsin_dom"/>
</dbReference>
<dbReference type="InterPro" id="IPR009003">
    <property type="entry name" value="Peptidase_S1_PA"/>
</dbReference>
<dbReference type="PANTHER" id="PTHR24276">
    <property type="entry name" value="POLYSERASE-RELATED"/>
    <property type="match status" value="1"/>
</dbReference>
<protein>
    <recommendedName>
        <fullName evidence="7">Peptidase S1 domain-containing protein</fullName>
    </recommendedName>
</protein>
<keyword evidence="5" id="KW-1015">Disulfide bond</keyword>
<evidence type="ECO:0000313" key="9">
    <source>
        <dbReference type="Proteomes" id="UP000823941"/>
    </source>
</evidence>
<keyword evidence="9" id="KW-1185">Reference proteome</keyword>
<feature type="signal peptide" evidence="6">
    <location>
        <begin position="1"/>
        <end position="20"/>
    </location>
</feature>
<evidence type="ECO:0000259" key="7">
    <source>
        <dbReference type="PROSITE" id="PS50240"/>
    </source>
</evidence>
<dbReference type="Gene3D" id="2.40.10.10">
    <property type="entry name" value="Trypsin-like serine proteases"/>
    <property type="match status" value="1"/>
</dbReference>
<dbReference type="Proteomes" id="UP000823941">
    <property type="component" value="Chromosome 7"/>
</dbReference>
<feature type="chain" id="PRO_5045043258" description="Peptidase S1 domain-containing protein" evidence="6">
    <location>
        <begin position="21"/>
        <end position="243"/>
    </location>
</feature>
<keyword evidence="2" id="KW-0645">Protease</keyword>
<comment type="similarity">
    <text evidence="1">Belongs to the peptidase S1 family.</text>
</comment>
<dbReference type="PROSITE" id="PS50240">
    <property type="entry name" value="TRYPSIN_DOM"/>
    <property type="match status" value="1"/>
</dbReference>
<keyword evidence="3" id="KW-0378">Hydrolase</keyword>
<dbReference type="InterPro" id="IPR050430">
    <property type="entry name" value="Peptidase_S1"/>
</dbReference>
<keyword evidence="4" id="KW-0720">Serine protease</keyword>
<dbReference type="InterPro" id="IPR001314">
    <property type="entry name" value="Peptidase_S1A"/>
</dbReference>
<evidence type="ECO:0000256" key="1">
    <source>
        <dbReference type="ARBA" id="ARBA00007664"/>
    </source>
</evidence>
<reference evidence="8 9" key="1">
    <citation type="submission" date="2021-06" db="EMBL/GenBank/DDBJ databases">
        <title>A haploid diamondback moth (Plutella xylostella L.) genome assembly resolves 31 chromosomes and identifies a diamide resistance mutation.</title>
        <authorList>
            <person name="Ward C.M."/>
            <person name="Perry K.D."/>
            <person name="Baker G."/>
            <person name="Powis K."/>
            <person name="Heckel D.G."/>
            <person name="Baxter S.W."/>
        </authorList>
    </citation>
    <scope>NUCLEOTIDE SEQUENCE [LARGE SCALE GENOMIC DNA]</scope>
    <source>
        <strain evidence="8 9">LV</strain>
        <tissue evidence="8">Single pupa</tissue>
    </source>
</reference>
<feature type="domain" description="Peptidase S1" evidence="7">
    <location>
        <begin position="25"/>
        <end position="239"/>
    </location>
</feature>
<dbReference type="InterPro" id="IPR043504">
    <property type="entry name" value="Peptidase_S1_PA_chymotrypsin"/>
</dbReference>
<evidence type="ECO:0000313" key="8">
    <source>
        <dbReference type="EMBL" id="KAG7309293.1"/>
    </source>
</evidence>